<organism evidence="11">
    <name type="scientific">Capitella teleta</name>
    <name type="common">Polychaete worm</name>
    <dbReference type="NCBI Taxonomy" id="283909"/>
    <lineage>
        <taxon>Eukaryota</taxon>
        <taxon>Metazoa</taxon>
        <taxon>Spiralia</taxon>
        <taxon>Lophotrochozoa</taxon>
        <taxon>Annelida</taxon>
        <taxon>Polychaeta</taxon>
        <taxon>Sedentaria</taxon>
        <taxon>Scolecida</taxon>
        <taxon>Capitellidae</taxon>
        <taxon>Capitella</taxon>
    </lineage>
</organism>
<keyword evidence="13" id="KW-1185">Reference proteome</keyword>
<name>R7VK17_CAPTE</name>
<dbReference type="OrthoDB" id="10672763at2759"/>
<protein>
    <submittedName>
        <fullName evidence="11 12">Uncharacterized protein</fullName>
    </submittedName>
</protein>
<dbReference type="InterPro" id="IPR003930">
    <property type="entry name" value="K_chnl_Ca-activ_BK_bsu"/>
</dbReference>
<dbReference type="GO" id="GO:0008076">
    <property type="term" value="C:voltage-gated potassium channel complex"/>
    <property type="evidence" value="ECO:0007669"/>
    <property type="project" value="TreeGrafter"/>
</dbReference>
<dbReference type="EMBL" id="AMQN01017167">
    <property type="status" value="NOT_ANNOTATED_CDS"/>
    <property type="molecule type" value="Genomic_DNA"/>
</dbReference>
<keyword evidence="4 10" id="KW-1133">Transmembrane helix</keyword>
<keyword evidence="3 10" id="KW-0812">Transmembrane</keyword>
<evidence type="ECO:0000256" key="4">
    <source>
        <dbReference type="ARBA" id="ARBA00022989"/>
    </source>
</evidence>
<evidence type="ECO:0000256" key="2">
    <source>
        <dbReference type="ARBA" id="ARBA00022448"/>
    </source>
</evidence>
<dbReference type="HOGENOM" id="CLU_1035286_0_0_1"/>
<proteinExistence type="predicted"/>
<evidence type="ECO:0000256" key="7">
    <source>
        <dbReference type="ARBA" id="ARBA00023180"/>
    </source>
</evidence>
<keyword evidence="8" id="KW-0407">Ion channel</keyword>
<keyword evidence="7" id="KW-0325">Glycoprotein</keyword>
<reference evidence="13" key="1">
    <citation type="submission" date="2012-12" db="EMBL/GenBank/DDBJ databases">
        <authorList>
            <person name="Hellsten U."/>
            <person name="Grimwood J."/>
            <person name="Chapman J.A."/>
            <person name="Shapiro H."/>
            <person name="Aerts A."/>
            <person name="Otillar R.P."/>
            <person name="Terry A.Y."/>
            <person name="Boore J.L."/>
            <person name="Simakov O."/>
            <person name="Marletaz F."/>
            <person name="Cho S.-J."/>
            <person name="Edsinger-Gonzales E."/>
            <person name="Havlak P."/>
            <person name="Kuo D.-H."/>
            <person name="Larsson T."/>
            <person name="Lv J."/>
            <person name="Arendt D."/>
            <person name="Savage R."/>
            <person name="Osoegawa K."/>
            <person name="de Jong P."/>
            <person name="Lindberg D.R."/>
            <person name="Seaver E.C."/>
            <person name="Weisblat D.A."/>
            <person name="Putnam N.H."/>
            <person name="Grigoriev I.V."/>
            <person name="Rokhsar D.S."/>
        </authorList>
    </citation>
    <scope>NUCLEOTIDE SEQUENCE</scope>
    <source>
        <strain evidence="13">I ESC-2004</strain>
    </source>
</reference>
<feature type="region of interest" description="Disordered" evidence="9">
    <location>
        <begin position="219"/>
        <end position="269"/>
    </location>
</feature>
<evidence type="ECO:0000256" key="8">
    <source>
        <dbReference type="ARBA" id="ARBA00023303"/>
    </source>
</evidence>
<dbReference type="EnsemblMetazoa" id="CapteT228968">
    <property type="protein sequence ID" value="CapteP228968"/>
    <property type="gene ID" value="CapteG228968"/>
</dbReference>
<feature type="compositionally biased region" description="Basic and acidic residues" evidence="9">
    <location>
        <begin position="219"/>
        <end position="229"/>
    </location>
</feature>
<feature type="transmembrane region" description="Helical" evidence="10">
    <location>
        <begin position="12"/>
        <end position="34"/>
    </location>
</feature>
<feature type="transmembrane region" description="Helical" evidence="10">
    <location>
        <begin position="187"/>
        <end position="209"/>
    </location>
</feature>
<dbReference type="PANTHER" id="PTHR10258:SF8">
    <property type="entry name" value="CALCIUM-ACTIVATED POTASSIUM CHANNEL BK ALPHA SUBUNIT DOMAIN-CONTAINING PROTEIN"/>
    <property type="match status" value="1"/>
</dbReference>
<keyword evidence="6 10" id="KW-0472">Membrane</keyword>
<evidence type="ECO:0000313" key="13">
    <source>
        <dbReference type="Proteomes" id="UP000014760"/>
    </source>
</evidence>
<evidence type="ECO:0000256" key="1">
    <source>
        <dbReference type="ARBA" id="ARBA00004141"/>
    </source>
</evidence>
<reference evidence="12" key="3">
    <citation type="submission" date="2015-06" db="UniProtKB">
        <authorList>
            <consortium name="EnsemblMetazoa"/>
        </authorList>
    </citation>
    <scope>IDENTIFICATION</scope>
</reference>
<evidence type="ECO:0000256" key="5">
    <source>
        <dbReference type="ARBA" id="ARBA00023065"/>
    </source>
</evidence>
<dbReference type="EMBL" id="AMQN01017166">
    <property type="status" value="NOT_ANNOTATED_CDS"/>
    <property type="molecule type" value="Genomic_DNA"/>
</dbReference>
<dbReference type="GO" id="GO:0005513">
    <property type="term" value="P:detection of calcium ion"/>
    <property type="evidence" value="ECO:0007669"/>
    <property type="project" value="TreeGrafter"/>
</dbReference>
<dbReference type="EMBL" id="KB292798">
    <property type="protein sequence ID" value="ELU16961.1"/>
    <property type="molecule type" value="Genomic_DNA"/>
</dbReference>
<evidence type="ECO:0000256" key="3">
    <source>
        <dbReference type="ARBA" id="ARBA00022692"/>
    </source>
</evidence>
<dbReference type="GO" id="GO:0015269">
    <property type="term" value="F:calcium-activated potassium channel activity"/>
    <property type="evidence" value="ECO:0007669"/>
    <property type="project" value="InterPro"/>
</dbReference>
<reference evidence="11 13" key="2">
    <citation type="journal article" date="2013" name="Nature">
        <title>Insights into bilaterian evolution from three spiralian genomes.</title>
        <authorList>
            <person name="Simakov O."/>
            <person name="Marletaz F."/>
            <person name="Cho S.J."/>
            <person name="Edsinger-Gonzales E."/>
            <person name="Havlak P."/>
            <person name="Hellsten U."/>
            <person name="Kuo D.H."/>
            <person name="Larsson T."/>
            <person name="Lv J."/>
            <person name="Arendt D."/>
            <person name="Savage R."/>
            <person name="Osoegawa K."/>
            <person name="de Jong P."/>
            <person name="Grimwood J."/>
            <person name="Chapman J.A."/>
            <person name="Shapiro H."/>
            <person name="Aerts A."/>
            <person name="Otillar R.P."/>
            <person name="Terry A.Y."/>
            <person name="Boore J.L."/>
            <person name="Grigoriev I.V."/>
            <person name="Lindberg D.R."/>
            <person name="Seaver E.C."/>
            <person name="Weisblat D.A."/>
            <person name="Putnam N.H."/>
            <person name="Rokhsar D.S."/>
        </authorList>
    </citation>
    <scope>NUCLEOTIDE SEQUENCE</scope>
    <source>
        <strain evidence="11 13">I ESC-2004</strain>
    </source>
</reference>
<evidence type="ECO:0000256" key="6">
    <source>
        <dbReference type="ARBA" id="ARBA00023136"/>
    </source>
</evidence>
<dbReference type="Pfam" id="PF03185">
    <property type="entry name" value="CaKB"/>
    <property type="match status" value="1"/>
</dbReference>
<evidence type="ECO:0000313" key="11">
    <source>
        <dbReference type="EMBL" id="ELU16961.1"/>
    </source>
</evidence>
<dbReference type="Proteomes" id="UP000014760">
    <property type="component" value="Unassembled WGS sequence"/>
</dbReference>
<dbReference type="PANTHER" id="PTHR10258">
    <property type="entry name" value="CALCIUM-ACTIVATED POTASSIUM CHANNEL SUBUNIT BETA"/>
    <property type="match status" value="1"/>
</dbReference>
<accession>R7VK17</accession>
<evidence type="ECO:0000313" key="12">
    <source>
        <dbReference type="EnsemblMetazoa" id="CapteP228968"/>
    </source>
</evidence>
<dbReference type="GO" id="GO:0015459">
    <property type="term" value="F:potassium channel regulator activity"/>
    <property type="evidence" value="ECO:0007669"/>
    <property type="project" value="TreeGrafter"/>
</dbReference>
<comment type="subcellular location">
    <subcellularLocation>
        <location evidence="1">Membrane</location>
        <topology evidence="1">Multi-pass membrane protein</topology>
    </subcellularLocation>
</comment>
<dbReference type="AlphaFoldDB" id="R7VK17"/>
<keyword evidence="5" id="KW-0406">Ion transport</keyword>
<sequence length="269" mass="30359">MKAKRPTKACMCAMLTVWILLAGLVLIITSLVYLKPLLRVISYRRTSCLVQNVFYTTQYVCSCGEGCTSYYPCFMIHVSINVTSSRAWTVILYTDTEQQDTVTQSSQKRRENADHFLAMNTEPTVAESHYGDCSIMVCKEDPQDNRDAVAVFQETYGQRGSLVPCYYAPWDVAGGAVMKRIHPGLEALHAVLWPMMCLIMGLGLCVIFCKKCRQIENLDKRDGDPKPEDTENAESVRTPIIKTPNCSNKASTIGKKRKQRSLRSLWMDT</sequence>
<evidence type="ECO:0000256" key="9">
    <source>
        <dbReference type="SAM" id="MobiDB-lite"/>
    </source>
</evidence>
<evidence type="ECO:0000256" key="10">
    <source>
        <dbReference type="SAM" id="Phobius"/>
    </source>
</evidence>
<keyword evidence="2" id="KW-0813">Transport</keyword>
<dbReference type="OMA" id="SFQEANC"/>
<gene>
    <name evidence="11" type="ORF">CAPTEDRAFT_228968</name>
</gene>